<reference evidence="1" key="1">
    <citation type="submission" date="2016-01" db="EMBL/GenBank/DDBJ databases">
        <title>Genome sequencing of Roseivirga ehrenbergii KMM 6017.</title>
        <authorList>
            <person name="Selvaratnam C."/>
            <person name="Thevarajoo S."/>
            <person name="Goh K.M."/>
            <person name="Ee R."/>
            <person name="Chan K.-G."/>
            <person name="Chong C.S."/>
        </authorList>
    </citation>
    <scope>NUCLEOTIDE SEQUENCE [LARGE SCALE GENOMIC DNA]</scope>
    <source>
        <strain evidence="1">KMM 6017</strain>
    </source>
</reference>
<evidence type="ECO:0008006" key="3">
    <source>
        <dbReference type="Google" id="ProtNLM"/>
    </source>
</evidence>
<dbReference type="RefSeq" id="WP_062594028.1">
    <property type="nucleotide sequence ID" value="NZ_LQZQ01000051.1"/>
</dbReference>
<dbReference type="AlphaFoldDB" id="A0A150WXY7"/>
<organism evidence="1 2">
    <name type="scientific">Roseivirga ehrenbergii (strain DSM 102268 / JCM 13514 / KCTC 12282 / NCIMB 14502 / KMM 6017)</name>
    <dbReference type="NCBI Taxonomy" id="279360"/>
    <lineage>
        <taxon>Bacteria</taxon>
        <taxon>Pseudomonadati</taxon>
        <taxon>Bacteroidota</taxon>
        <taxon>Cytophagia</taxon>
        <taxon>Cytophagales</taxon>
        <taxon>Roseivirgaceae</taxon>
        <taxon>Roseivirga</taxon>
    </lineage>
</organism>
<dbReference type="OrthoDB" id="982006at2"/>
<gene>
    <name evidence="1" type="ORF">MB14_11270</name>
</gene>
<dbReference type="STRING" id="279360.MB14_11270"/>
<evidence type="ECO:0000313" key="1">
    <source>
        <dbReference type="EMBL" id="KYG71349.1"/>
    </source>
</evidence>
<comment type="caution">
    <text evidence="1">The sequence shown here is derived from an EMBL/GenBank/DDBJ whole genome shotgun (WGS) entry which is preliminary data.</text>
</comment>
<evidence type="ECO:0000313" key="2">
    <source>
        <dbReference type="Proteomes" id="UP000075583"/>
    </source>
</evidence>
<dbReference type="EMBL" id="LQZQ01000051">
    <property type="protein sequence ID" value="KYG71349.1"/>
    <property type="molecule type" value="Genomic_DNA"/>
</dbReference>
<dbReference type="PROSITE" id="PS51257">
    <property type="entry name" value="PROKAR_LIPOPROTEIN"/>
    <property type="match status" value="1"/>
</dbReference>
<proteinExistence type="predicted"/>
<name>A0A150WXY7_ROSEK</name>
<sequence>MNTNRIKNIVLVLFVGLIIGCEPDDPIGPTNKELAFEKLAGTWKYGTNGKIILDGQDVSLNYPGFTLSFTDGTYTTTNGGDLFRATGTWAWVNEAAGSVNLDTGEEVIILELSLTHFKFSFTHTGGGVAAGTSGNYTVSLEK</sequence>
<protein>
    <recommendedName>
        <fullName evidence="3">Lipocalin-like domain-containing protein</fullName>
    </recommendedName>
</protein>
<dbReference type="Proteomes" id="UP000075583">
    <property type="component" value="Unassembled WGS sequence"/>
</dbReference>
<keyword evidence="2" id="KW-1185">Reference proteome</keyword>
<accession>A0A150WXY7</accession>